<dbReference type="Gene3D" id="3.10.450.50">
    <property type="match status" value="1"/>
</dbReference>
<protein>
    <submittedName>
        <fullName evidence="1">Nuclear transport factor 2 family protein</fullName>
    </submittedName>
</protein>
<dbReference type="InterPro" id="IPR039437">
    <property type="entry name" value="FrzH/put_lumazine-bd"/>
</dbReference>
<organism evidence="1 2">
    <name type="scientific">Rheinheimera maricola</name>
    <dbReference type="NCBI Taxonomy" id="2793282"/>
    <lineage>
        <taxon>Bacteria</taxon>
        <taxon>Pseudomonadati</taxon>
        <taxon>Pseudomonadota</taxon>
        <taxon>Gammaproteobacteria</taxon>
        <taxon>Chromatiales</taxon>
        <taxon>Chromatiaceae</taxon>
        <taxon>Rheinheimera</taxon>
    </lineage>
</organism>
<keyword evidence="2" id="KW-1185">Reference proteome</keyword>
<gene>
    <name evidence="1" type="ORF">I4W93_009385</name>
</gene>
<accession>A0ABS7X8D7</accession>
<evidence type="ECO:0000313" key="2">
    <source>
        <dbReference type="Proteomes" id="UP000663814"/>
    </source>
</evidence>
<sequence length="127" mass="14245">MSTALQDTDLPAIAVLLGHYFDALHRADTELLSRIFDDDARLYAPGVRRSKQQWLELVANRSVPATLGHAVAYQILSVELSGEQALAKVSCPLLGRHYIDYLSLLKEQGQWRIVAKLYADNPFINTH</sequence>
<comment type="caution">
    <text evidence="1">The sequence shown here is derived from an EMBL/GenBank/DDBJ whole genome shotgun (WGS) entry which is preliminary data.</text>
</comment>
<dbReference type="EMBL" id="JAERPS020000003">
    <property type="protein sequence ID" value="MBZ9611808.1"/>
    <property type="molecule type" value="Genomic_DNA"/>
</dbReference>
<reference evidence="1 2" key="1">
    <citation type="submission" date="2021-08" db="EMBL/GenBank/DDBJ databases">
        <title>Rheinheimera aquimaris sp. nov., isolated from seawater of the East Sea in Korea.</title>
        <authorList>
            <person name="Kim K.H."/>
            <person name="Wenting R."/>
            <person name="Kim K.R."/>
            <person name="Jeon C.O."/>
        </authorList>
    </citation>
    <scope>NUCLEOTIDE SEQUENCE [LARGE SCALE GENOMIC DNA]</scope>
    <source>
        <strain evidence="1 2">MA-13</strain>
    </source>
</reference>
<proteinExistence type="predicted"/>
<evidence type="ECO:0000313" key="1">
    <source>
        <dbReference type="EMBL" id="MBZ9611808.1"/>
    </source>
</evidence>
<name>A0ABS7X8D7_9GAMM</name>
<dbReference type="Pfam" id="PF12893">
    <property type="entry name" value="Lumazine_bd_2"/>
    <property type="match status" value="1"/>
</dbReference>
<dbReference type="InterPro" id="IPR032710">
    <property type="entry name" value="NTF2-like_dom_sf"/>
</dbReference>
<dbReference type="RefSeq" id="WP_205311184.1">
    <property type="nucleotide sequence ID" value="NZ_JAERPS020000003.1"/>
</dbReference>
<dbReference type="SUPFAM" id="SSF54427">
    <property type="entry name" value="NTF2-like"/>
    <property type="match status" value="1"/>
</dbReference>
<dbReference type="Proteomes" id="UP000663814">
    <property type="component" value="Unassembled WGS sequence"/>
</dbReference>